<dbReference type="Pfam" id="PF00356">
    <property type="entry name" value="LacI"/>
    <property type="match status" value="1"/>
</dbReference>
<gene>
    <name evidence="5" type="ORF">SAMN05421806_101201</name>
</gene>
<dbReference type="InterPro" id="IPR046335">
    <property type="entry name" value="LacI/GalR-like_sensor"/>
</dbReference>
<dbReference type="Gene3D" id="1.10.260.40">
    <property type="entry name" value="lambda repressor-like DNA-binding domains"/>
    <property type="match status" value="1"/>
</dbReference>
<dbReference type="Gene3D" id="3.40.50.2300">
    <property type="match status" value="2"/>
</dbReference>
<evidence type="ECO:0000259" key="4">
    <source>
        <dbReference type="PROSITE" id="PS50932"/>
    </source>
</evidence>
<keyword evidence="1" id="KW-0805">Transcription regulation</keyword>
<evidence type="ECO:0000256" key="3">
    <source>
        <dbReference type="ARBA" id="ARBA00023163"/>
    </source>
</evidence>
<evidence type="ECO:0000313" key="5">
    <source>
        <dbReference type="EMBL" id="SDJ39520.1"/>
    </source>
</evidence>
<dbReference type="GO" id="GO:0003700">
    <property type="term" value="F:DNA-binding transcription factor activity"/>
    <property type="evidence" value="ECO:0007669"/>
    <property type="project" value="TreeGrafter"/>
</dbReference>
<dbReference type="InterPro" id="IPR000843">
    <property type="entry name" value="HTH_LacI"/>
</dbReference>
<keyword evidence="6" id="KW-1185">Reference proteome</keyword>
<dbReference type="AlphaFoldDB" id="A0A1G8TFR1"/>
<dbReference type="SUPFAM" id="SSF47413">
    <property type="entry name" value="lambda repressor-like DNA-binding domains"/>
    <property type="match status" value="1"/>
</dbReference>
<dbReference type="PANTHER" id="PTHR30146:SF153">
    <property type="entry name" value="LACTOSE OPERON REPRESSOR"/>
    <property type="match status" value="1"/>
</dbReference>
<accession>A0A1G8TFR1</accession>
<dbReference type="Proteomes" id="UP000199155">
    <property type="component" value="Unassembled WGS sequence"/>
</dbReference>
<evidence type="ECO:0000256" key="2">
    <source>
        <dbReference type="ARBA" id="ARBA00023125"/>
    </source>
</evidence>
<name>A0A1G8TFR1_9ACTN</name>
<dbReference type="SMART" id="SM00354">
    <property type="entry name" value="HTH_LACI"/>
    <property type="match status" value="1"/>
</dbReference>
<proteinExistence type="predicted"/>
<dbReference type="InterPro" id="IPR028082">
    <property type="entry name" value="Peripla_BP_I"/>
</dbReference>
<dbReference type="Pfam" id="PF13377">
    <property type="entry name" value="Peripla_BP_3"/>
    <property type="match status" value="1"/>
</dbReference>
<dbReference type="SUPFAM" id="SSF53822">
    <property type="entry name" value="Periplasmic binding protein-like I"/>
    <property type="match status" value="1"/>
</dbReference>
<dbReference type="EMBL" id="FNFF01000001">
    <property type="protein sequence ID" value="SDJ39520.1"/>
    <property type="molecule type" value="Genomic_DNA"/>
</dbReference>
<feature type="domain" description="HTH lacI-type" evidence="4">
    <location>
        <begin position="11"/>
        <end position="67"/>
    </location>
</feature>
<protein>
    <submittedName>
        <fullName evidence="5">DNA-binding transcriptional regulator, LacI/PurR family</fullName>
    </submittedName>
</protein>
<evidence type="ECO:0000256" key="1">
    <source>
        <dbReference type="ARBA" id="ARBA00023015"/>
    </source>
</evidence>
<dbReference type="CDD" id="cd06267">
    <property type="entry name" value="PBP1_LacI_sugar_binding-like"/>
    <property type="match status" value="1"/>
</dbReference>
<dbReference type="GO" id="GO:0000976">
    <property type="term" value="F:transcription cis-regulatory region binding"/>
    <property type="evidence" value="ECO:0007669"/>
    <property type="project" value="TreeGrafter"/>
</dbReference>
<dbReference type="STRING" id="417292.SAMN05421806_101201"/>
<evidence type="ECO:0000313" key="6">
    <source>
        <dbReference type="Proteomes" id="UP000199155"/>
    </source>
</evidence>
<sequence length="335" mass="35352">MADSTPESRTVTSADVARLAGVSRATVSFVLNDTKGARVSAATRERVLDAARRLGYVPHAAARSLRAGRSNLVLIPASVSAMGRLASEWIDDLHEALHRRGYVTVLHAGRFGDPAEAARAWAELRPVAVLALDGDRYTAPTADVLARAGVRAQLAFAARPVPGTYTIAFDHRDLGAAAVEHLIASGRTRIGVIMPKERGLAAFAEPRLAGAGEVAARHMATVVPVELAYAHEDAAALARRWAELGLDGVFAYNDEYAALLLHALRGQGIAVPGEVAVVGADDLVLAGLQDPPLTTVRIDMPSAEDIAARLEELVESGSAEPAPRIEVRLVRRGSA</sequence>
<keyword evidence="2 5" id="KW-0238">DNA-binding</keyword>
<dbReference type="InterPro" id="IPR010982">
    <property type="entry name" value="Lambda_DNA-bd_dom_sf"/>
</dbReference>
<dbReference type="RefSeq" id="WP_093606709.1">
    <property type="nucleotide sequence ID" value="NZ_FNFF01000001.1"/>
</dbReference>
<dbReference type="OrthoDB" id="3288692at2"/>
<keyword evidence="3" id="KW-0804">Transcription</keyword>
<dbReference type="PROSITE" id="PS50932">
    <property type="entry name" value="HTH_LACI_2"/>
    <property type="match status" value="1"/>
</dbReference>
<dbReference type="CDD" id="cd01392">
    <property type="entry name" value="HTH_LacI"/>
    <property type="match status" value="1"/>
</dbReference>
<reference evidence="5 6" key="1">
    <citation type="submission" date="2016-10" db="EMBL/GenBank/DDBJ databases">
        <authorList>
            <person name="de Groot N.N."/>
        </authorList>
    </citation>
    <scope>NUCLEOTIDE SEQUENCE [LARGE SCALE GENOMIC DNA]</scope>
    <source>
        <strain evidence="5 6">CGMCC 4.5727</strain>
    </source>
</reference>
<organism evidence="5 6">
    <name type="scientific">Streptomyces indicus</name>
    <dbReference type="NCBI Taxonomy" id="417292"/>
    <lineage>
        <taxon>Bacteria</taxon>
        <taxon>Bacillati</taxon>
        <taxon>Actinomycetota</taxon>
        <taxon>Actinomycetes</taxon>
        <taxon>Kitasatosporales</taxon>
        <taxon>Streptomycetaceae</taxon>
        <taxon>Streptomyces</taxon>
    </lineage>
</organism>
<dbReference type="PANTHER" id="PTHR30146">
    <property type="entry name" value="LACI-RELATED TRANSCRIPTIONAL REPRESSOR"/>
    <property type="match status" value="1"/>
</dbReference>